<proteinExistence type="predicted"/>
<dbReference type="GO" id="GO:0045944">
    <property type="term" value="P:positive regulation of transcription by RNA polymerase II"/>
    <property type="evidence" value="ECO:0007669"/>
    <property type="project" value="TreeGrafter"/>
</dbReference>
<comment type="subcellular location">
    <subcellularLocation>
        <location evidence="1">Nucleus</location>
    </subcellularLocation>
</comment>
<dbReference type="PROSITE" id="PS51073">
    <property type="entry name" value="RPEL"/>
    <property type="match status" value="2"/>
</dbReference>
<name>A0A6S7J134_PARCT</name>
<dbReference type="AlphaFoldDB" id="A0A6S7J134"/>
<dbReference type="OrthoDB" id="5988109at2759"/>
<dbReference type="GO" id="GO:0003713">
    <property type="term" value="F:transcription coactivator activity"/>
    <property type="evidence" value="ECO:0007669"/>
    <property type="project" value="TreeGrafter"/>
</dbReference>
<protein>
    <submittedName>
        <fullName evidence="4">Myocardin-like isoform X1</fullName>
    </submittedName>
</protein>
<evidence type="ECO:0000256" key="1">
    <source>
        <dbReference type="ARBA" id="ARBA00004123"/>
    </source>
</evidence>
<dbReference type="EMBL" id="CACRXK020012633">
    <property type="protein sequence ID" value="CAB4023704.1"/>
    <property type="molecule type" value="Genomic_DNA"/>
</dbReference>
<evidence type="ECO:0000313" key="5">
    <source>
        <dbReference type="Proteomes" id="UP001152795"/>
    </source>
</evidence>
<reference evidence="4" key="1">
    <citation type="submission" date="2020-04" db="EMBL/GenBank/DDBJ databases">
        <authorList>
            <person name="Alioto T."/>
            <person name="Alioto T."/>
            <person name="Gomez Garrido J."/>
        </authorList>
    </citation>
    <scope>NUCLEOTIDE SEQUENCE</scope>
    <source>
        <strain evidence="4">A484AB</strain>
    </source>
</reference>
<gene>
    <name evidence="4" type="ORF">PACLA_8A088040</name>
</gene>
<dbReference type="SMART" id="SM00707">
    <property type="entry name" value="RPEL"/>
    <property type="match status" value="2"/>
</dbReference>
<sequence length="155" mass="17846">MEENASSTENLVFAHTFDHEQLQNNREVLARRLQLRRPREELVNQGIMPAVSAAPIILQQKSKLERARKSDILQRKIRVRPDRSQLIQRHILEGNVTILLQEHFIRNVKLPVAGWQPAFILTDIPNTEANNLGDVLFNEFQSKEESSCSGENNEN</sequence>
<keyword evidence="2" id="KW-0677">Repeat</keyword>
<dbReference type="PANTHER" id="PTHR22793">
    <property type="entry name" value="MYOCARDIN-RELATED TRANSCRIPTION FACTOR-RELATED"/>
    <property type="match status" value="1"/>
</dbReference>
<keyword evidence="3" id="KW-0539">Nucleus</keyword>
<keyword evidence="5" id="KW-1185">Reference proteome</keyword>
<dbReference type="Gene3D" id="6.10.140.2040">
    <property type="match status" value="1"/>
</dbReference>
<dbReference type="InterPro" id="IPR043451">
    <property type="entry name" value="Myocardin-like"/>
</dbReference>
<accession>A0A6S7J134</accession>
<dbReference type="Pfam" id="PF02755">
    <property type="entry name" value="RPEL"/>
    <property type="match status" value="2"/>
</dbReference>
<comment type="caution">
    <text evidence="4">The sequence shown here is derived from an EMBL/GenBank/DDBJ whole genome shotgun (WGS) entry which is preliminary data.</text>
</comment>
<organism evidence="4 5">
    <name type="scientific">Paramuricea clavata</name>
    <name type="common">Red gorgonian</name>
    <name type="synonym">Violescent sea-whip</name>
    <dbReference type="NCBI Taxonomy" id="317549"/>
    <lineage>
        <taxon>Eukaryota</taxon>
        <taxon>Metazoa</taxon>
        <taxon>Cnidaria</taxon>
        <taxon>Anthozoa</taxon>
        <taxon>Octocorallia</taxon>
        <taxon>Malacalcyonacea</taxon>
        <taxon>Plexauridae</taxon>
        <taxon>Paramuricea</taxon>
    </lineage>
</organism>
<dbReference type="GO" id="GO:0005634">
    <property type="term" value="C:nucleus"/>
    <property type="evidence" value="ECO:0007669"/>
    <property type="project" value="UniProtKB-SubCell"/>
</dbReference>
<evidence type="ECO:0000256" key="2">
    <source>
        <dbReference type="ARBA" id="ARBA00022737"/>
    </source>
</evidence>
<evidence type="ECO:0000313" key="4">
    <source>
        <dbReference type="EMBL" id="CAB4023704.1"/>
    </source>
</evidence>
<dbReference type="PANTHER" id="PTHR22793:SF12">
    <property type="entry name" value="MYOCARDIN-RELATED TRANSCRIPTION FACTOR, ISOFORM H"/>
    <property type="match status" value="1"/>
</dbReference>
<dbReference type="InterPro" id="IPR004018">
    <property type="entry name" value="RPEL_repeat"/>
</dbReference>
<evidence type="ECO:0000256" key="3">
    <source>
        <dbReference type="ARBA" id="ARBA00023242"/>
    </source>
</evidence>
<dbReference type="Proteomes" id="UP001152795">
    <property type="component" value="Unassembled WGS sequence"/>
</dbReference>